<feature type="transmembrane region" description="Helical" evidence="1">
    <location>
        <begin position="32"/>
        <end position="49"/>
    </location>
</feature>
<keyword evidence="1" id="KW-1133">Transmembrane helix</keyword>
<dbReference type="Proteomes" id="UP000249808">
    <property type="component" value="Unassembled WGS sequence"/>
</dbReference>
<dbReference type="RefSeq" id="WP_111715702.1">
    <property type="nucleotide sequence ID" value="NZ_JBHSSR010000004.1"/>
</dbReference>
<evidence type="ECO:0008006" key="4">
    <source>
        <dbReference type="Google" id="ProtNLM"/>
    </source>
</evidence>
<protein>
    <recommendedName>
        <fullName evidence="4">DUF2178 domain-containing protein</fullName>
    </recommendedName>
</protein>
<reference evidence="2 3" key="1">
    <citation type="journal article" date="2018" name="Front. Microbiol.">
        <title>Description and Comparative Genomics of Macrococcus caseolyticus subsp. hominis subsp. nov., Macrococcus goetzii sp. nov., Macrococcus epidermidis sp. nov., and Macrococcus bohemicus sp. nov., Novel Macrococci From Human Clinical Material With Virulence Potential and Suspected Uptake of Foreign DNA by Natural Transformation.</title>
        <authorList>
            <person name="Maslanova I."/>
            <person name="Wertheimer Z."/>
            <person name="Sedlacek I."/>
            <person name="Svec P."/>
            <person name="Indrakova A."/>
            <person name="Kovarovic V."/>
            <person name="Schumann P."/>
            <person name="Sproer C."/>
            <person name="Kralova S."/>
            <person name="Sedo O."/>
            <person name="Kristofova L."/>
            <person name="Vrbovska V."/>
            <person name="Fuzik T."/>
            <person name="Petras P."/>
            <person name="Zdrahal Z."/>
            <person name="Ruzickova V."/>
            <person name="Doskar J."/>
            <person name="Pantucek R."/>
        </authorList>
    </citation>
    <scope>NUCLEOTIDE SEQUENCE [LARGE SCALE GENOMIC DNA]</scope>
    <source>
        <strain evidence="2 3">01/688</strain>
    </source>
</reference>
<accession>A0A327ZRU5</accession>
<evidence type="ECO:0000313" key="3">
    <source>
        <dbReference type="Proteomes" id="UP000249808"/>
    </source>
</evidence>
<keyword evidence="1" id="KW-0812">Transmembrane</keyword>
<evidence type="ECO:0000313" key="2">
    <source>
        <dbReference type="EMBL" id="RAK45050.1"/>
    </source>
</evidence>
<feature type="transmembrane region" description="Helical" evidence="1">
    <location>
        <begin position="78"/>
        <end position="95"/>
    </location>
</feature>
<feature type="transmembrane region" description="Helical" evidence="1">
    <location>
        <begin position="107"/>
        <end position="125"/>
    </location>
</feature>
<sequence length="139" mass="15972">MTSKLWVNYLFYVILIGILIWGFSNSDLYKEPFLVAFICLIMVGTLLAIPRETRLRQLLNTNRLAGLEKRVSQRKYEYMMIGFVTICCLLLHLYYNANDIHSPGLNGMSFTILGTIIGSFIKASADKQEIKEIKQKQSK</sequence>
<organism evidence="2 3">
    <name type="scientific">Macrococcus epidermidis</name>
    <dbReference type="NCBI Taxonomy" id="1902580"/>
    <lineage>
        <taxon>Bacteria</taxon>
        <taxon>Bacillati</taxon>
        <taxon>Bacillota</taxon>
        <taxon>Bacilli</taxon>
        <taxon>Bacillales</taxon>
        <taxon>Staphylococcaceae</taxon>
        <taxon>Macrococcus</taxon>
    </lineage>
</organism>
<keyword evidence="1" id="KW-0472">Membrane</keyword>
<evidence type="ECO:0000256" key="1">
    <source>
        <dbReference type="SAM" id="Phobius"/>
    </source>
</evidence>
<gene>
    <name evidence="2" type="ORF">BHU61_06985</name>
</gene>
<name>A0A327ZRU5_9STAP</name>
<dbReference type="EMBL" id="PZJH01000002">
    <property type="protein sequence ID" value="RAK45050.1"/>
    <property type="molecule type" value="Genomic_DNA"/>
</dbReference>
<feature type="transmembrane region" description="Helical" evidence="1">
    <location>
        <begin position="7"/>
        <end position="26"/>
    </location>
</feature>
<keyword evidence="3" id="KW-1185">Reference proteome</keyword>
<dbReference type="AlphaFoldDB" id="A0A327ZRU5"/>
<comment type="caution">
    <text evidence="2">The sequence shown here is derived from an EMBL/GenBank/DDBJ whole genome shotgun (WGS) entry which is preliminary data.</text>
</comment>
<proteinExistence type="predicted"/>